<dbReference type="InterPro" id="IPR001031">
    <property type="entry name" value="Thioesterase"/>
</dbReference>
<dbReference type="PANTHER" id="PTHR11487">
    <property type="entry name" value="THIOESTERASE"/>
    <property type="match status" value="1"/>
</dbReference>
<keyword evidence="2" id="KW-0378">Hydrolase</keyword>
<dbReference type="GO" id="GO:0008610">
    <property type="term" value="P:lipid biosynthetic process"/>
    <property type="evidence" value="ECO:0007669"/>
    <property type="project" value="TreeGrafter"/>
</dbReference>
<dbReference type="InterPro" id="IPR029058">
    <property type="entry name" value="AB_hydrolase_fold"/>
</dbReference>
<dbReference type="SMART" id="SM00824">
    <property type="entry name" value="PKS_TE"/>
    <property type="match status" value="1"/>
</dbReference>
<comment type="caution">
    <text evidence="4">The sequence shown here is derived from an EMBL/GenBank/DDBJ whole genome shotgun (WGS) entry which is preliminary data.</text>
</comment>
<dbReference type="InterPro" id="IPR012223">
    <property type="entry name" value="TEII"/>
</dbReference>
<gene>
    <name evidence="4" type="ORF">HF838_11665</name>
</gene>
<dbReference type="Pfam" id="PF00975">
    <property type="entry name" value="Thioesterase"/>
    <property type="match status" value="1"/>
</dbReference>
<feature type="domain" description="Thioesterase TesA-like" evidence="3">
    <location>
        <begin position="29"/>
        <end position="252"/>
    </location>
</feature>
<dbReference type="RefSeq" id="WP_168975309.1">
    <property type="nucleotide sequence ID" value="NZ_JABAGO010000020.1"/>
</dbReference>
<evidence type="ECO:0000259" key="3">
    <source>
        <dbReference type="SMART" id="SM00824"/>
    </source>
</evidence>
<name>A0A848D051_ANEAE</name>
<organism evidence="4 5">
    <name type="scientific">Aneurinibacillus aneurinilyticus</name>
    <name type="common">Bacillus aneurinolyticus</name>
    <dbReference type="NCBI Taxonomy" id="1391"/>
    <lineage>
        <taxon>Bacteria</taxon>
        <taxon>Bacillati</taxon>
        <taxon>Bacillota</taxon>
        <taxon>Bacilli</taxon>
        <taxon>Bacillales</taxon>
        <taxon>Paenibacillaceae</taxon>
        <taxon>Aneurinibacillus group</taxon>
        <taxon>Aneurinibacillus</taxon>
    </lineage>
</organism>
<dbReference type="SUPFAM" id="SSF53474">
    <property type="entry name" value="alpha/beta-Hydrolases"/>
    <property type="match status" value="1"/>
</dbReference>
<dbReference type="InterPro" id="IPR020802">
    <property type="entry name" value="TesA-like"/>
</dbReference>
<reference evidence="4 5" key="1">
    <citation type="submission" date="2020-04" db="EMBL/GenBank/DDBJ databases">
        <authorList>
            <person name="Hitch T.C.A."/>
            <person name="Wylensek D."/>
            <person name="Clavel T."/>
        </authorList>
    </citation>
    <scope>NUCLEOTIDE SEQUENCE [LARGE SCALE GENOMIC DNA]</scope>
    <source>
        <strain evidence="4 5">WB01_D5_05</strain>
    </source>
</reference>
<protein>
    <submittedName>
        <fullName evidence="4">Thioesterase</fullName>
    </submittedName>
</protein>
<evidence type="ECO:0000313" key="4">
    <source>
        <dbReference type="EMBL" id="NME98920.1"/>
    </source>
</evidence>
<dbReference type="Proteomes" id="UP000561326">
    <property type="component" value="Unassembled WGS sequence"/>
</dbReference>
<evidence type="ECO:0000256" key="2">
    <source>
        <dbReference type="ARBA" id="ARBA00022801"/>
    </source>
</evidence>
<dbReference type="PANTHER" id="PTHR11487:SF0">
    <property type="entry name" value="S-ACYL FATTY ACID SYNTHASE THIOESTERASE, MEDIUM CHAIN"/>
    <property type="match status" value="1"/>
</dbReference>
<dbReference type="Gene3D" id="3.40.50.1820">
    <property type="entry name" value="alpha/beta hydrolase"/>
    <property type="match status" value="1"/>
</dbReference>
<dbReference type="EMBL" id="JABAGO010000020">
    <property type="protein sequence ID" value="NME98920.1"/>
    <property type="molecule type" value="Genomic_DNA"/>
</dbReference>
<dbReference type="AlphaFoldDB" id="A0A848D051"/>
<sequence>MNRKSEECQTFGHWIRPSKSRTAAACRCICLPHAGASAALFARWKELWGDTMDIRSVQYPGRAGHPFRTDLPVSMTAWVEDIITELIPFLDRPFILFGHSLGGVLAYELSCSLAERGQSPAALVVSGVVPPHLIPARLRNISHFSDEKLIPHINEYGGTPDALLQHPEFIDYFLPLFRQDIGVLESYRFNQRKPLMIPVLALAGTDDPFAPRGDVEQWKTYTTASFTAITLSGNHFFVENYAAVCVEMRKWLEGEMDNGTAYVSESRQQLY</sequence>
<dbReference type="GO" id="GO:0016787">
    <property type="term" value="F:hydrolase activity"/>
    <property type="evidence" value="ECO:0007669"/>
    <property type="project" value="UniProtKB-KW"/>
</dbReference>
<comment type="similarity">
    <text evidence="1">Belongs to the thioesterase family.</text>
</comment>
<evidence type="ECO:0000256" key="1">
    <source>
        <dbReference type="ARBA" id="ARBA00007169"/>
    </source>
</evidence>
<proteinExistence type="inferred from homology"/>
<accession>A0A848D051</accession>
<evidence type="ECO:0000313" key="5">
    <source>
        <dbReference type="Proteomes" id="UP000561326"/>
    </source>
</evidence>